<dbReference type="SMART" id="SM00213">
    <property type="entry name" value="UBQ"/>
    <property type="match status" value="1"/>
</dbReference>
<evidence type="ECO:0000256" key="1">
    <source>
        <dbReference type="SAM" id="MobiDB-lite"/>
    </source>
</evidence>
<organism evidence="3 4">
    <name type="scientific">Arxiozyma heterogenica</name>
    <dbReference type="NCBI Taxonomy" id="278026"/>
    <lineage>
        <taxon>Eukaryota</taxon>
        <taxon>Fungi</taxon>
        <taxon>Dikarya</taxon>
        <taxon>Ascomycota</taxon>
        <taxon>Saccharomycotina</taxon>
        <taxon>Saccharomycetes</taxon>
        <taxon>Saccharomycetales</taxon>
        <taxon>Saccharomycetaceae</taxon>
        <taxon>Arxiozyma</taxon>
    </lineage>
</organism>
<dbReference type="AlphaFoldDB" id="A0AAN7WES4"/>
<dbReference type="SUPFAM" id="SSF54236">
    <property type="entry name" value="Ubiquitin-like"/>
    <property type="match status" value="1"/>
</dbReference>
<dbReference type="InterPro" id="IPR031765">
    <property type="entry name" value="Mdy2_get4-bd"/>
</dbReference>
<feature type="domain" description="Ubiquitin-like" evidence="2">
    <location>
        <begin position="70"/>
        <end position="149"/>
    </location>
</feature>
<sequence length="214" mass="24325">MSDCDFVNKFLVLATINPPQLSSSYQRPLKDVKTLGVALPPLKYKYNPQKRLGNDTATDSISDGNQPATVKLTLKSVRQPKFSIEHDFNVNQTVLQVKEFIQQHESTIKQLNQLKLLIKGKVLHDSTLLVDLPIKEQDNVIVNVMISKPLIPDKKEEQDPEDPSIDQMLPSSTQQKTAVPWDVIEQVLIDTYSTKQEATSVYERLKRGWDLTQE</sequence>
<dbReference type="PROSITE" id="PS50053">
    <property type="entry name" value="UBIQUITIN_2"/>
    <property type="match status" value="1"/>
</dbReference>
<comment type="caution">
    <text evidence="3">The sequence shown here is derived from an EMBL/GenBank/DDBJ whole genome shotgun (WGS) entry which is preliminary data.</text>
</comment>
<reference evidence="4" key="1">
    <citation type="submission" date="2023-07" db="EMBL/GenBank/DDBJ databases">
        <title>A draft genome of Kazachstania heterogenica Y-27499.</title>
        <authorList>
            <person name="Donic C."/>
            <person name="Kralova J.S."/>
            <person name="Fidel L."/>
            <person name="Ben-Dor S."/>
            <person name="Jung S."/>
        </authorList>
    </citation>
    <scope>NUCLEOTIDE SEQUENCE [LARGE SCALE GENOMIC DNA]</scope>
    <source>
        <strain evidence="4">Y27499</strain>
    </source>
</reference>
<dbReference type="Pfam" id="PF18514">
    <property type="entry name" value="MDY2_C"/>
    <property type="match status" value="1"/>
</dbReference>
<dbReference type="EMBL" id="JAWIZZ010000055">
    <property type="protein sequence ID" value="KAK5774233.1"/>
    <property type="molecule type" value="Genomic_DNA"/>
</dbReference>
<dbReference type="InterPro" id="IPR040474">
    <property type="entry name" value="MDY2_C"/>
</dbReference>
<dbReference type="Proteomes" id="UP001306508">
    <property type="component" value="Unassembled WGS sequence"/>
</dbReference>
<dbReference type="Pfam" id="PF00240">
    <property type="entry name" value="ubiquitin"/>
    <property type="match status" value="1"/>
</dbReference>
<protein>
    <recommendedName>
        <fullName evidence="2">Ubiquitin-like domain-containing protein</fullName>
    </recommendedName>
</protein>
<name>A0AAN7WES4_9SACH</name>
<accession>A0AAN7WES4</accession>
<gene>
    <name evidence="3" type="ORF">RI543_004522</name>
</gene>
<feature type="region of interest" description="Disordered" evidence="1">
    <location>
        <begin position="152"/>
        <end position="176"/>
    </location>
</feature>
<dbReference type="Pfam" id="PF16843">
    <property type="entry name" value="Get5_bdg"/>
    <property type="match status" value="1"/>
</dbReference>
<dbReference type="InterPro" id="IPR000626">
    <property type="entry name" value="Ubiquitin-like_dom"/>
</dbReference>
<evidence type="ECO:0000259" key="2">
    <source>
        <dbReference type="PROSITE" id="PS50053"/>
    </source>
</evidence>
<keyword evidence="4" id="KW-1185">Reference proteome</keyword>
<dbReference type="Gene3D" id="3.10.20.90">
    <property type="entry name" value="Phosphatidylinositol 3-kinase Catalytic Subunit, Chain A, domain 1"/>
    <property type="match status" value="1"/>
</dbReference>
<evidence type="ECO:0000313" key="4">
    <source>
        <dbReference type="Proteomes" id="UP001306508"/>
    </source>
</evidence>
<dbReference type="Gene3D" id="1.10.286.70">
    <property type="entry name" value="Get5 dimerization domain"/>
    <property type="match status" value="1"/>
</dbReference>
<evidence type="ECO:0000313" key="3">
    <source>
        <dbReference type="EMBL" id="KAK5774233.1"/>
    </source>
</evidence>
<proteinExistence type="predicted"/>
<dbReference type="InterPro" id="IPR029071">
    <property type="entry name" value="Ubiquitin-like_domsf"/>
</dbReference>